<dbReference type="InterPro" id="IPR005467">
    <property type="entry name" value="His_kinase_dom"/>
</dbReference>
<dbReference type="InterPro" id="IPR013767">
    <property type="entry name" value="PAS_fold"/>
</dbReference>
<dbReference type="InterPro" id="IPR001789">
    <property type="entry name" value="Sig_transdc_resp-reg_receiver"/>
</dbReference>
<dbReference type="GO" id="GO:0005886">
    <property type="term" value="C:plasma membrane"/>
    <property type="evidence" value="ECO:0007669"/>
    <property type="project" value="TreeGrafter"/>
</dbReference>
<dbReference type="InterPro" id="IPR003661">
    <property type="entry name" value="HisK_dim/P_dom"/>
</dbReference>
<dbReference type="PANTHER" id="PTHR43047">
    <property type="entry name" value="TWO-COMPONENT HISTIDINE PROTEIN KINASE"/>
    <property type="match status" value="1"/>
</dbReference>
<evidence type="ECO:0000256" key="7">
    <source>
        <dbReference type="PROSITE-ProRule" id="PRU00169"/>
    </source>
</evidence>
<dbReference type="SMART" id="SM00388">
    <property type="entry name" value="HisKA"/>
    <property type="match status" value="1"/>
</dbReference>
<keyword evidence="5 12" id="KW-0418">Kinase</keyword>
<dbReference type="PROSITE" id="PS50110">
    <property type="entry name" value="RESPONSE_REGULATORY"/>
    <property type="match status" value="1"/>
</dbReference>
<evidence type="ECO:0000256" key="5">
    <source>
        <dbReference type="ARBA" id="ARBA00022777"/>
    </source>
</evidence>
<accession>A0A1Z4MWD8</accession>
<protein>
    <recommendedName>
        <fullName evidence="2">histidine kinase</fullName>
        <ecNumber evidence="2">2.7.13.3</ecNumber>
    </recommendedName>
</protein>
<evidence type="ECO:0000313" key="13">
    <source>
        <dbReference type="Proteomes" id="UP000218785"/>
    </source>
</evidence>
<evidence type="ECO:0000259" key="11">
    <source>
        <dbReference type="PROSITE" id="PS50113"/>
    </source>
</evidence>
<keyword evidence="4" id="KW-0808">Transferase</keyword>
<dbReference type="CDD" id="cd17534">
    <property type="entry name" value="REC_DC-like"/>
    <property type="match status" value="1"/>
</dbReference>
<dbReference type="InterPro" id="IPR036890">
    <property type="entry name" value="HATPase_C_sf"/>
</dbReference>
<dbReference type="SUPFAM" id="SSF55874">
    <property type="entry name" value="ATPase domain of HSP90 chaperone/DNA topoisomerase II/histidine kinase"/>
    <property type="match status" value="1"/>
</dbReference>
<dbReference type="Gene3D" id="3.30.565.10">
    <property type="entry name" value="Histidine kinase-like ATPase, C-terminal domain"/>
    <property type="match status" value="1"/>
</dbReference>
<evidence type="ECO:0000256" key="6">
    <source>
        <dbReference type="ARBA" id="ARBA00023012"/>
    </source>
</evidence>
<dbReference type="GO" id="GO:0006355">
    <property type="term" value="P:regulation of DNA-templated transcription"/>
    <property type="evidence" value="ECO:0007669"/>
    <property type="project" value="InterPro"/>
</dbReference>
<dbReference type="CDD" id="cd00075">
    <property type="entry name" value="HATPase"/>
    <property type="match status" value="1"/>
</dbReference>
<evidence type="ECO:0000259" key="8">
    <source>
        <dbReference type="PROSITE" id="PS50109"/>
    </source>
</evidence>
<sequence>MTNANILVVEDEAIVAKDLRNRLTRFGYTVPAVASSGQEAINKALELSPDLVLMDIKLKGQMDGVEAAQEIHKHLDIPIIYLTAYADDHTLDRAKVTDPFGYLLKPFKERELQTNIEIALTKHQLEKQLRNNQKWLSTLLKSISDAVIASDTQEVVNFMNPVAEKLTGWQESEAMGRNSSGILNLAHAETLQPVENPLKKVLQDGVVNQLPENTILIGRNGNGIPIDHSAALIRDDKNNIMGAVLIFRDITELKTAIEARKKQVEQAQIVAKLQELNQLKNDFLNLVTHELRSPLSNMKGMIQLLEVSPLSQEFQRYLDIIKAECDREMELINDLLDLQRLENSSYLPLAPDALVLEQWLPLVIEPFQARVQEHQQTLQLNLPPNQITVISDRTSLERILIELLNNACKYTPSGGEIIITVSYNTSVIPAQTIMTVSNTAEIPALDLQRIFEKFYRIPDADIWNQGGTGLGLAIVQKLVTQLQGSIQVESGDGRTTFSLIFTDLAPTSTTQQS</sequence>
<keyword evidence="6" id="KW-0902">Two-component regulatory system</keyword>
<dbReference type="PROSITE" id="PS50113">
    <property type="entry name" value="PAC"/>
    <property type="match status" value="1"/>
</dbReference>
<evidence type="ECO:0000259" key="10">
    <source>
        <dbReference type="PROSITE" id="PS50112"/>
    </source>
</evidence>
<evidence type="ECO:0000256" key="3">
    <source>
        <dbReference type="ARBA" id="ARBA00022553"/>
    </source>
</evidence>
<organism evidence="12 13">
    <name type="scientific">Tolypothrix tenuis PCC 7101</name>
    <dbReference type="NCBI Taxonomy" id="231146"/>
    <lineage>
        <taxon>Bacteria</taxon>
        <taxon>Bacillati</taxon>
        <taxon>Cyanobacteriota</taxon>
        <taxon>Cyanophyceae</taxon>
        <taxon>Nostocales</taxon>
        <taxon>Tolypothrichaceae</taxon>
        <taxon>Tolypothrix</taxon>
    </lineage>
</organism>
<evidence type="ECO:0000256" key="1">
    <source>
        <dbReference type="ARBA" id="ARBA00000085"/>
    </source>
</evidence>
<dbReference type="InterPro" id="IPR011006">
    <property type="entry name" value="CheY-like_superfamily"/>
</dbReference>
<dbReference type="SUPFAM" id="SSF47384">
    <property type="entry name" value="Homodimeric domain of signal transducing histidine kinase"/>
    <property type="match status" value="1"/>
</dbReference>
<dbReference type="Gene3D" id="3.40.50.2300">
    <property type="match status" value="1"/>
</dbReference>
<feature type="domain" description="PAC" evidence="11">
    <location>
        <begin position="209"/>
        <end position="262"/>
    </location>
</feature>
<dbReference type="NCBIfam" id="TIGR00229">
    <property type="entry name" value="sensory_box"/>
    <property type="match status" value="1"/>
</dbReference>
<evidence type="ECO:0000313" key="12">
    <source>
        <dbReference type="EMBL" id="BAY97802.1"/>
    </source>
</evidence>
<reference evidence="12 13" key="1">
    <citation type="submission" date="2017-06" db="EMBL/GenBank/DDBJ databases">
        <title>Genome sequencing of cyanobaciteial culture collection at National Institute for Environmental Studies (NIES).</title>
        <authorList>
            <person name="Hirose Y."/>
            <person name="Shimura Y."/>
            <person name="Fujisawa T."/>
            <person name="Nakamura Y."/>
            <person name="Kawachi M."/>
        </authorList>
    </citation>
    <scope>NUCLEOTIDE SEQUENCE [LARGE SCALE GENOMIC DNA]</scope>
    <source>
        <strain evidence="12 13">NIES-37</strain>
    </source>
</reference>
<comment type="catalytic activity">
    <reaction evidence="1">
        <text>ATP + protein L-histidine = ADP + protein N-phospho-L-histidine.</text>
        <dbReference type="EC" id="2.7.13.3"/>
    </reaction>
</comment>
<dbReference type="InterPro" id="IPR000014">
    <property type="entry name" value="PAS"/>
</dbReference>
<evidence type="ECO:0000259" key="9">
    <source>
        <dbReference type="PROSITE" id="PS50110"/>
    </source>
</evidence>
<dbReference type="InterPro" id="IPR003594">
    <property type="entry name" value="HATPase_dom"/>
</dbReference>
<dbReference type="SMART" id="SM00387">
    <property type="entry name" value="HATPase_c"/>
    <property type="match status" value="1"/>
</dbReference>
<dbReference type="EC" id="2.7.13.3" evidence="2"/>
<gene>
    <name evidence="12" type="ORF">NIES37_17470</name>
</gene>
<keyword evidence="3 7" id="KW-0597">Phosphoprotein</keyword>
<dbReference type="Pfam" id="PF00072">
    <property type="entry name" value="Response_reg"/>
    <property type="match status" value="1"/>
</dbReference>
<dbReference type="SMART" id="SM00448">
    <property type="entry name" value="REC"/>
    <property type="match status" value="1"/>
</dbReference>
<dbReference type="CDD" id="cd00130">
    <property type="entry name" value="PAS"/>
    <property type="match status" value="1"/>
</dbReference>
<name>A0A1Z4MWD8_9CYAN</name>
<dbReference type="InterPro" id="IPR004358">
    <property type="entry name" value="Sig_transdc_His_kin-like_C"/>
</dbReference>
<dbReference type="GO" id="GO:0009927">
    <property type="term" value="F:histidine phosphotransfer kinase activity"/>
    <property type="evidence" value="ECO:0007669"/>
    <property type="project" value="TreeGrafter"/>
</dbReference>
<feature type="domain" description="Histidine kinase" evidence="8">
    <location>
        <begin position="286"/>
        <end position="505"/>
    </location>
</feature>
<dbReference type="AlphaFoldDB" id="A0A1Z4MWD8"/>
<evidence type="ECO:0000256" key="2">
    <source>
        <dbReference type="ARBA" id="ARBA00012438"/>
    </source>
</evidence>
<dbReference type="InterPro" id="IPR000700">
    <property type="entry name" value="PAS-assoc_C"/>
</dbReference>
<dbReference type="InterPro" id="IPR036097">
    <property type="entry name" value="HisK_dim/P_sf"/>
</dbReference>
<feature type="domain" description="Response regulatory" evidence="9">
    <location>
        <begin position="5"/>
        <end position="120"/>
    </location>
</feature>
<dbReference type="PRINTS" id="PR00344">
    <property type="entry name" value="BCTRLSENSOR"/>
</dbReference>
<dbReference type="RefSeq" id="WP_096574800.1">
    <property type="nucleotide sequence ID" value="NZ_CAWNJS010000001.1"/>
</dbReference>
<dbReference type="Gene3D" id="1.10.287.130">
    <property type="match status" value="1"/>
</dbReference>
<dbReference type="GO" id="GO:0000155">
    <property type="term" value="F:phosphorelay sensor kinase activity"/>
    <property type="evidence" value="ECO:0007669"/>
    <property type="project" value="InterPro"/>
</dbReference>
<dbReference type="SMART" id="SM00091">
    <property type="entry name" value="PAS"/>
    <property type="match status" value="1"/>
</dbReference>
<evidence type="ECO:0000256" key="4">
    <source>
        <dbReference type="ARBA" id="ARBA00022679"/>
    </source>
</evidence>
<dbReference type="KEGG" id="ttq:NIES37_17470"/>
<dbReference type="PANTHER" id="PTHR43047:SF72">
    <property type="entry name" value="OSMOSENSING HISTIDINE PROTEIN KINASE SLN1"/>
    <property type="match status" value="1"/>
</dbReference>
<dbReference type="SUPFAM" id="SSF55785">
    <property type="entry name" value="PYP-like sensor domain (PAS domain)"/>
    <property type="match status" value="1"/>
</dbReference>
<dbReference type="Pfam" id="PF02518">
    <property type="entry name" value="HATPase_c"/>
    <property type="match status" value="1"/>
</dbReference>
<proteinExistence type="predicted"/>
<dbReference type="Pfam" id="PF00989">
    <property type="entry name" value="PAS"/>
    <property type="match status" value="1"/>
</dbReference>
<dbReference type="SUPFAM" id="SSF52172">
    <property type="entry name" value="CheY-like"/>
    <property type="match status" value="1"/>
</dbReference>
<keyword evidence="13" id="KW-1185">Reference proteome</keyword>
<feature type="domain" description="PAS" evidence="10">
    <location>
        <begin position="132"/>
        <end position="205"/>
    </location>
</feature>
<dbReference type="Proteomes" id="UP000218785">
    <property type="component" value="Chromosome"/>
</dbReference>
<dbReference type="PROSITE" id="PS50112">
    <property type="entry name" value="PAS"/>
    <property type="match status" value="1"/>
</dbReference>
<dbReference type="Pfam" id="PF00512">
    <property type="entry name" value="HisKA"/>
    <property type="match status" value="1"/>
</dbReference>
<dbReference type="Gene3D" id="3.30.450.20">
    <property type="entry name" value="PAS domain"/>
    <property type="match status" value="1"/>
</dbReference>
<dbReference type="CDD" id="cd00082">
    <property type="entry name" value="HisKA"/>
    <property type="match status" value="1"/>
</dbReference>
<feature type="modified residue" description="4-aspartylphosphate" evidence="7">
    <location>
        <position position="55"/>
    </location>
</feature>
<dbReference type="InterPro" id="IPR035965">
    <property type="entry name" value="PAS-like_dom_sf"/>
</dbReference>
<dbReference type="PROSITE" id="PS50109">
    <property type="entry name" value="HIS_KIN"/>
    <property type="match status" value="1"/>
</dbReference>
<dbReference type="EMBL" id="AP018248">
    <property type="protein sequence ID" value="BAY97802.1"/>
    <property type="molecule type" value="Genomic_DNA"/>
</dbReference>